<evidence type="ECO:0000313" key="4">
    <source>
        <dbReference type="Proteomes" id="UP000190460"/>
    </source>
</evidence>
<dbReference type="InterPro" id="IPR001296">
    <property type="entry name" value="Glyco_trans_1"/>
</dbReference>
<dbReference type="OrthoDB" id="6194329at2"/>
<organism evidence="3 4">
    <name type="scientific">Thiothrix eikelboomii</name>
    <dbReference type="NCBI Taxonomy" id="92487"/>
    <lineage>
        <taxon>Bacteria</taxon>
        <taxon>Pseudomonadati</taxon>
        <taxon>Pseudomonadota</taxon>
        <taxon>Gammaproteobacteria</taxon>
        <taxon>Thiotrichales</taxon>
        <taxon>Thiotrichaceae</taxon>
        <taxon>Thiothrix</taxon>
    </lineage>
</organism>
<evidence type="ECO:0000259" key="1">
    <source>
        <dbReference type="Pfam" id="PF00534"/>
    </source>
</evidence>
<dbReference type="RefSeq" id="WP_078923541.1">
    <property type="nucleotide sequence ID" value="NZ_FUYB01000019.1"/>
</dbReference>
<dbReference type="EMBL" id="FUYB01000019">
    <property type="protein sequence ID" value="SKA90083.1"/>
    <property type="molecule type" value="Genomic_DNA"/>
</dbReference>
<dbReference type="SUPFAM" id="SSF53756">
    <property type="entry name" value="UDP-Glycosyltransferase/glycogen phosphorylase"/>
    <property type="match status" value="1"/>
</dbReference>
<dbReference type="PANTHER" id="PTHR45947">
    <property type="entry name" value="SULFOQUINOVOSYL TRANSFERASE SQD2"/>
    <property type="match status" value="1"/>
</dbReference>
<evidence type="ECO:0000313" key="3">
    <source>
        <dbReference type="EMBL" id="SKA90083.1"/>
    </source>
</evidence>
<keyword evidence="4" id="KW-1185">Reference proteome</keyword>
<dbReference type="AlphaFoldDB" id="A0A1T4XL11"/>
<feature type="domain" description="Glycosyltransferase subfamily 4-like N-terminal" evidence="2">
    <location>
        <begin position="14"/>
        <end position="176"/>
    </location>
</feature>
<keyword evidence="3" id="KW-0328">Glycosyltransferase</keyword>
<dbReference type="InterPro" id="IPR050194">
    <property type="entry name" value="Glycosyltransferase_grp1"/>
</dbReference>
<dbReference type="Proteomes" id="UP000190460">
    <property type="component" value="Unassembled WGS sequence"/>
</dbReference>
<feature type="domain" description="Glycosyl transferase family 1" evidence="1">
    <location>
        <begin position="195"/>
        <end position="347"/>
    </location>
</feature>
<keyword evidence="3" id="KW-0808">Transferase</keyword>
<evidence type="ECO:0000259" key="2">
    <source>
        <dbReference type="Pfam" id="PF13439"/>
    </source>
</evidence>
<dbReference type="STRING" id="92487.SAMN02745130_03092"/>
<gene>
    <name evidence="3" type="ORF">SAMN02745130_03092</name>
</gene>
<sequence>MKILCFGRFYDKFPGGIQTHIAHLFAALNNKVEFVHLVPSRDFTKAQLSLHGYPVIRTPSLNIDGSLAISPTLVTEAIKLHKKYQFDLIHLHFPDPMSHLASLALPSDIPRIISWHADITRQKILKHFYHPLLNKAINQAATIVVATPAHITSSPELSHLHENKLSIIHYGFDLNRFLKSHPKTEKIKNQFPGLRIFALGRHVYYKGFDILIRAVHQLPVDTQILIGGLGPLTEIWKKLAASEGLHERIHFLGLVPDEVLLAYYQACDIFCLPATSSAEAFGIVQVEAMAAGKPIVSTRLNNGVDFVNQHGTTGLTVEPNNVNALADGLNKLLANPILRQQLGEQARYRAINDFSLETMGQKTFELYQQVIIENKKP</sequence>
<dbReference type="PANTHER" id="PTHR45947:SF3">
    <property type="entry name" value="SULFOQUINOVOSYL TRANSFERASE SQD2"/>
    <property type="match status" value="1"/>
</dbReference>
<proteinExistence type="predicted"/>
<name>A0A1T4XL11_9GAMM</name>
<dbReference type="InterPro" id="IPR028098">
    <property type="entry name" value="Glyco_trans_4-like_N"/>
</dbReference>
<accession>A0A1T4XL11</accession>
<dbReference type="Gene3D" id="3.40.50.2000">
    <property type="entry name" value="Glycogen Phosphorylase B"/>
    <property type="match status" value="2"/>
</dbReference>
<dbReference type="GO" id="GO:0016757">
    <property type="term" value="F:glycosyltransferase activity"/>
    <property type="evidence" value="ECO:0007669"/>
    <property type="project" value="UniProtKB-KW"/>
</dbReference>
<protein>
    <submittedName>
        <fullName evidence="3">Rhamnosyl/mannosyltransferase</fullName>
    </submittedName>
</protein>
<reference evidence="3 4" key="1">
    <citation type="submission" date="2017-02" db="EMBL/GenBank/DDBJ databases">
        <authorList>
            <person name="Peterson S.W."/>
        </authorList>
    </citation>
    <scope>NUCLEOTIDE SEQUENCE [LARGE SCALE GENOMIC DNA]</scope>
    <source>
        <strain evidence="3 4">ATCC 49788</strain>
    </source>
</reference>
<dbReference type="Pfam" id="PF00534">
    <property type="entry name" value="Glycos_transf_1"/>
    <property type="match status" value="1"/>
</dbReference>
<dbReference type="Pfam" id="PF13439">
    <property type="entry name" value="Glyco_transf_4"/>
    <property type="match status" value="1"/>
</dbReference>